<dbReference type="GO" id="GO:0046872">
    <property type="term" value="F:metal ion binding"/>
    <property type="evidence" value="ECO:0007669"/>
    <property type="project" value="UniProtKB-KW"/>
</dbReference>
<evidence type="ECO:0000313" key="13">
    <source>
        <dbReference type="EMBL" id="KAG2185781.1"/>
    </source>
</evidence>
<dbReference type="InterPro" id="IPR011611">
    <property type="entry name" value="PfkB_dom"/>
</dbReference>
<feature type="non-terminal residue" evidence="13">
    <location>
        <position position="1"/>
    </location>
</feature>
<dbReference type="GO" id="GO:0004747">
    <property type="term" value="F:ribokinase activity"/>
    <property type="evidence" value="ECO:0007669"/>
    <property type="project" value="UniProtKB-EC"/>
</dbReference>
<evidence type="ECO:0000256" key="3">
    <source>
        <dbReference type="ARBA" id="ARBA00016943"/>
    </source>
</evidence>
<dbReference type="HAMAP" id="MF_01987">
    <property type="entry name" value="Ribokinase"/>
    <property type="match status" value="1"/>
</dbReference>
<dbReference type="PRINTS" id="PR00990">
    <property type="entry name" value="RIBOKINASE"/>
</dbReference>
<evidence type="ECO:0000256" key="10">
    <source>
        <dbReference type="ARBA" id="ARBA00022958"/>
    </source>
</evidence>
<evidence type="ECO:0000313" key="14">
    <source>
        <dbReference type="Proteomes" id="UP000654370"/>
    </source>
</evidence>
<evidence type="ECO:0000256" key="6">
    <source>
        <dbReference type="ARBA" id="ARBA00022741"/>
    </source>
</evidence>
<evidence type="ECO:0000256" key="11">
    <source>
        <dbReference type="ARBA" id="ARBA00023277"/>
    </source>
</evidence>
<dbReference type="SUPFAM" id="SSF53613">
    <property type="entry name" value="Ribokinase-like"/>
    <property type="match status" value="1"/>
</dbReference>
<keyword evidence="8" id="KW-0067">ATP-binding</keyword>
<sequence>SIMSKVLNFGSINIDETFDVPHLCQKGETLSSVGYTIRGGGKGSNQSAALGKSGAKVYHAGIVGKDATWVKDLIRDQGVDVTYIKVDEKEANGRALIQVCQKTGDNCIVLYPGTNAKYTAEYAKEVLEHFGPNDWILQQNEISQGGAIMQAAADKGLKVIFNPAPMTASVIDEFPLNKVDILQVNETEATIMYHTITGKIDEPVPEVLVKLIMETYPQMQGIVMTLGGDGVLACFRHEGQSQEFKIPVAKADVKDTTAAGDTFVGFFLSAFLRNSHSDYFTRVENALIEANVAAAISVERPGSMASVPSLNEVRDRLEA</sequence>
<keyword evidence="14" id="KW-1185">Reference proteome</keyword>
<evidence type="ECO:0000259" key="12">
    <source>
        <dbReference type="Pfam" id="PF00294"/>
    </source>
</evidence>
<reference evidence="13" key="1">
    <citation type="submission" date="2020-12" db="EMBL/GenBank/DDBJ databases">
        <title>Metabolic potential, ecology and presence of endohyphal bacteria is reflected in genomic diversity of Mucoromycotina.</title>
        <authorList>
            <person name="Muszewska A."/>
            <person name="Okrasinska A."/>
            <person name="Steczkiewicz K."/>
            <person name="Drgas O."/>
            <person name="Orlowska M."/>
            <person name="Perlinska-Lenart U."/>
            <person name="Aleksandrzak-Piekarczyk T."/>
            <person name="Szatraj K."/>
            <person name="Zielenkiewicz U."/>
            <person name="Pilsyk S."/>
            <person name="Malc E."/>
            <person name="Mieczkowski P."/>
            <person name="Kruszewska J.S."/>
            <person name="Biernat P."/>
            <person name="Pawlowska J."/>
        </authorList>
    </citation>
    <scope>NUCLEOTIDE SEQUENCE</scope>
    <source>
        <strain evidence="13">WA0000067209</strain>
    </source>
</reference>
<dbReference type="InterPro" id="IPR002139">
    <property type="entry name" value="Ribo/fructo_kinase"/>
</dbReference>
<dbReference type="CDD" id="cd01174">
    <property type="entry name" value="ribokinase"/>
    <property type="match status" value="1"/>
</dbReference>
<protein>
    <recommendedName>
        <fullName evidence="3">Ribokinase</fullName>
        <ecNumber evidence="2">2.7.1.15</ecNumber>
    </recommendedName>
</protein>
<feature type="domain" description="Carbohydrate kinase PfkB" evidence="12">
    <location>
        <begin position="3"/>
        <end position="309"/>
    </location>
</feature>
<evidence type="ECO:0000256" key="7">
    <source>
        <dbReference type="ARBA" id="ARBA00022777"/>
    </source>
</evidence>
<dbReference type="InterPro" id="IPR002173">
    <property type="entry name" value="Carboh/pur_kinase_PfkB_CS"/>
</dbReference>
<evidence type="ECO:0000256" key="8">
    <source>
        <dbReference type="ARBA" id="ARBA00022840"/>
    </source>
</evidence>
<dbReference type="GO" id="GO:0019303">
    <property type="term" value="P:D-ribose catabolic process"/>
    <property type="evidence" value="ECO:0007669"/>
    <property type="project" value="UniProtKB-UniPathway"/>
</dbReference>
<keyword evidence="7" id="KW-0418">Kinase</keyword>
<evidence type="ECO:0000256" key="1">
    <source>
        <dbReference type="ARBA" id="ARBA00010688"/>
    </source>
</evidence>
<evidence type="ECO:0000256" key="5">
    <source>
        <dbReference type="ARBA" id="ARBA00022723"/>
    </source>
</evidence>
<organism evidence="13 14">
    <name type="scientific">Mortierella isabellina</name>
    <name type="common">Filamentous fungus</name>
    <name type="synonym">Umbelopsis isabellina</name>
    <dbReference type="NCBI Taxonomy" id="91625"/>
    <lineage>
        <taxon>Eukaryota</taxon>
        <taxon>Fungi</taxon>
        <taxon>Fungi incertae sedis</taxon>
        <taxon>Mucoromycota</taxon>
        <taxon>Mucoromycotina</taxon>
        <taxon>Umbelopsidomycetes</taxon>
        <taxon>Umbelopsidales</taxon>
        <taxon>Umbelopsidaceae</taxon>
        <taxon>Umbelopsis</taxon>
    </lineage>
</organism>
<evidence type="ECO:0000256" key="9">
    <source>
        <dbReference type="ARBA" id="ARBA00022842"/>
    </source>
</evidence>
<dbReference type="Pfam" id="PF00294">
    <property type="entry name" value="PfkB"/>
    <property type="match status" value="1"/>
</dbReference>
<gene>
    <name evidence="13" type="ORF">INT43_002218</name>
</gene>
<keyword evidence="9" id="KW-0460">Magnesium</keyword>
<dbReference type="PROSITE" id="PS00583">
    <property type="entry name" value="PFKB_KINASES_1"/>
    <property type="match status" value="1"/>
</dbReference>
<comment type="caution">
    <text evidence="13">The sequence shown here is derived from an EMBL/GenBank/DDBJ whole genome shotgun (WGS) entry which is preliminary data.</text>
</comment>
<keyword evidence="4" id="KW-0808">Transferase</keyword>
<accession>A0A8H7UHA5</accession>
<dbReference type="AlphaFoldDB" id="A0A8H7UHA5"/>
<evidence type="ECO:0000256" key="2">
    <source>
        <dbReference type="ARBA" id="ARBA00012035"/>
    </source>
</evidence>
<dbReference type="InterPro" id="IPR011877">
    <property type="entry name" value="Ribokinase"/>
</dbReference>
<dbReference type="Proteomes" id="UP000654370">
    <property type="component" value="Unassembled WGS sequence"/>
</dbReference>
<evidence type="ECO:0000256" key="4">
    <source>
        <dbReference type="ARBA" id="ARBA00022679"/>
    </source>
</evidence>
<name>A0A8H7UHA5_MORIS</name>
<dbReference type="OrthoDB" id="415590at2759"/>
<comment type="similarity">
    <text evidence="1">Belongs to the carbohydrate kinase PfkB family.</text>
</comment>
<dbReference type="EC" id="2.7.1.15" evidence="2"/>
<keyword evidence="10" id="KW-0630">Potassium</keyword>
<keyword evidence="6" id="KW-0547">Nucleotide-binding</keyword>
<dbReference type="PANTHER" id="PTHR10584">
    <property type="entry name" value="SUGAR KINASE"/>
    <property type="match status" value="1"/>
</dbReference>
<keyword evidence="11" id="KW-0119">Carbohydrate metabolism</keyword>
<proteinExistence type="inferred from homology"/>
<dbReference type="Gene3D" id="3.40.1190.20">
    <property type="match status" value="1"/>
</dbReference>
<keyword evidence="5" id="KW-0479">Metal-binding</keyword>
<dbReference type="PANTHER" id="PTHR10584:SF166">
    <property type="entry name" value="RIBOKINASE"/>
    <property type="match status" value="1"/>
</dbReference>
<dbReference type="EMBL" id="JAEPQZ010000001">
    <property type="protein sequence ID" value="KAG2185781.1"/>
    <property type="molecule type" value="Genomic_DNA"/>
</dbReference>
<dbReference type="GO" id="GO:0005524">
    <property type="term" value="F:ATP binding"/>
    <property type="evidence" value="ECO:0007669"/>
    <property type="project" value="UniProtKB-KW"/>
</dbReference>
<dbReference type="UniPathway" id="UPA00916">
    <property type="reaction ID" value="UER00889"/>
</dbReference>
<dbReference type="InterPro" id="IPR029056">
    <property type="entry name" value="Ribokinase-like"/>
</dbReference>